<organism evidence="2 3">
    <name type="scientific">Bosea massiliensis</name>
    <dbReference type="NCBI Taxonomy" id="151419"/>
    <lineage>
        <taxon>Bacteria</taxon>
        <taxon>Pseudomonadati</taxon>
        <taxon>Pseudomonadota</taxon>
        <taxon>Alphaproteobacteria</taxon>
        <taxon>Hyphomicrobiales</taxon>
        <taxon>Boseaceae</taxon>
        <taxon>Bosea</taxon>
    </lineage>
</organism>
<keyword evidence="1" id="KW-0472">Membrane</keyword>
<dbReference type="EMBL" id="JBHSLU010000082">
    <property type="protein sequence ID" value="MFC5508074.1"/>
    <property type="molecule type" value="Genomic_DNA"/>
</dbReference>
<keyword evidence="3" id="KW-1185">Reference proteome</keyword>
<keyword evidence="1" id="KW-0812">Transmembrane</keyword>
<dbReference type="RefSeq" id="WP_066722491.1">
    <property type="nucleotide sequence ID" value="NZ_JBHSLU010000082.1"/>
</dbReference>
<dbReference type="InterPro" id="IPR021529">
    <property type="entry name" value="DUF2798"/>
</dbReference>
<name>A0ABW0PB87_9HYPH</name>
<evidence type="ECO:0000313" key="2">
    <source>
        <dbReference type="EMBL" id="MFC5508074.1"/>
    </source>
</evidence>
<feature type="transmembrane region" description="Helical" evidence="1">
    <location>
        <begin position="7"/>
        <end position="31"/>
    </location>
</feature>
<feature type="transmembrane region" description="Helical" evidence="1">
    <location>
        <begin position="43"/>
        <end position="64"/>
    </location>
</feature>
<evidence type="ECO:0000256" key="1">
    <source>
        <dbReference type="SAM" id="Phobius"/>
    </source>
</evidence>
<accession>A0ABW0PB87</accession>
<evidence type="ECO:0000313" key="3">
    <source>
        <dbReference type="Proteomes" id="UP001596060"/>
    </source>
</evidence>
<proteinExistence type="predicted"/>
<gene>
    <name evidence="2" type="ORF">ACFPN9_22800</name>
</gene>
<reference evidence="3" key="1">
    <citation type="journal article" date="2019" name="Int. J. Syst. Evol. Microbiol.">
        <title>The Global Catalogue of Microorganisms (GCM) 10K type strain sequencing project: providing services to taxonomists for standard genome sequencing and annotation.</title>
        <authorList>
            <consortium name="The Broad Institute Genomics Platform"/>
            <consortium name="The Broad Institute Genome Sequencing Center for Infectious Disease"/>
            <person name="Wu L."/>
            <person name="Ma J."/>
        </authorList>
    </citation>
    <scope>NUCLEOTIDE SEQUENCE [LARGE SCALE GENOMIC DNA]</scope>
    <source>
        <strain evidence="3">CCUG 43117</strain>
    </source>
</reference>
<protein>
    <submittedName>
        <fullName evidence="2">DUF2798 domain-containing protein</fullName>
    </submittedName>
</protein>
<dbReference type="Pfam" id="PF11391">
    <property type="entry name" value="DUF2798"/>
    <property type="match status" value="1"/>
</dbReference>
<comment type="caution">
    <text evidence="2">The sequence shown here is derived from an EMBL/GenBank/DDBJ whole genome shotgun (WGS) entry which is preliminary data.</text>
</comment>
<keyword evidence="1" id="KW-1133">Transmembrane helix</keyword>
<sequence length="74" mass="7821">MAIPRRYAHVLFGVIQAGLTSAIASGVAVVAAPGAAPALQRWLSAWFLSWAMMLPVVVFAAPFIRRAVEALTAD</sequence>
<dbReference type="Proteomes" id="UP001596060">
    <property type="component" value="Unassembled WGS sequence"/>
</dbReference>